<dbReference type="EMBL" id="BPVZ01000001">
    <property type="protein sequence ID" value="GKU86091.1"/>
    <property type="molecule type" value="Genomic_DNA"/>
</dbReference>
<accession>A0AAV5HKP6</accession>
<protein>
    <submittedName>
        <fullName evidence="2">Uncharacterized protein</fullName>
    </submittedName>
</protein>
<feature type="region of interest" description="Disordered" evidence="1">
    <location>
        <begin position="128"/>
        <end position="147"/>
    </location>
</feature>
<evidence type="ECO:0000313" key="3">
    <source>
        <dbReference type="Proteomes" id="UP001054252"/>
    </source>
</evidence>
<comment type="caution">
    <text evidence="2">The sequence shown here is derived from an EMBL/GenBank/DDBJ whole genome shotgun (WGS) entry which is preliminary data.</text>
</comment>
<dbReference type="AlphaFoldDB" id="A0AAV5HKP6"/>
<dbReference type="Proteomes" id="UP001054252">
    <property type="component" value="Unassembled WGS sequence"/>
</dbReference>
<feature type="compositionally biased region" description="Polar residues" evidence="1">
    <location>
        <begin position="128"/>
        <end position="143"/>
    </location>
</feature>
<evidence type="ECO:0000256" key="1">
    <source>
        <dbReference type="SAM" id="MobiDB-lite"/>
    </source>
</evidence>
<evidence type="ECO:0000313" key="2">
    <source>
        <dbReference type="EMBL" id="GKU86091.1"/>
    </source>
</evidence>
<gene>
    <name evidence="2" type="ORF">SLEP1_g662</name>
</gene>
<dbReference type="PANTHER" id="PTHR36807:SF2">
    <property type="entry name" value="PHOSPHOGLYCOLATE PHOSPHATASE"/>
    <property type="match status" value="1"/>
</dbReference>
<reference evidence="2 3" key="1">
    <citation type="journal article" date="2021" name="Commun. Biol.">
        <title>The genome of Shorea leprosula (Dipterocarpaceae) highlights the ecological relevance of drought in aseasonal tropical rainforests.</title>
        <authorList>
            <person name="Ng K.K.S."/>
            <person name="Kobayashi M.J."/>
            <person name="Fawcett J.A."/>
            <person name="Hatakeyama M."/>
            <person name="Paape T."/>
            <person name="Ng C.H."/>
            <person name="Ang C.C."/>
            <person name="Tnah L.H."/>
            <person name="Lee C.T."/>
            <person name="Nishiyama T."/>
            <person name="Sese J."/>
            <person name="O'Brien M.J."/>
            <person name="Copetti D."/>
            <person name="Mohd Noor M.I."/>
            <person name="Ong R.C."/>
            <person name="Putra M."/>
            <person name="Sireger I.Z."/>
            <person name="Indrioko S."/>
            <person name="Kosugi Y."/>
            <person name="Izuno A."/>
            <person name="Isagi Y."/>
            <person name="Lee S.L."/>
            <person name="Shimizu K.K."/>
        </authorList>
    </citation>
    <scope>NUCLEOTIDE SEQUENCE [LARGE SCALE GENOMIC DNA]</scope>
    <source>
        <strain evidence="2">214</strain>
    </source>
</reference>
<name>A0AAV5HKP6_9ROSI</name>
<sequence length="374" mass="41552">MAESAVSSQLIKLHVQRKVSIGRRSVIRDSHFRTSYRKCYFESCKVFRLPALEMRKAGSPRFSTLMVSPCARDTSLRSSCLGSLVSSDGVTASDLILVGDQVLLMASIFLTYLAGVVPVQKSRSTFQNNTAQNNAVPESSSSPGRARENGGIANLTHAWDVVREKLLDSLDAIENGSGFESGAFEYNQHHAKQPLSLYAISEGPKIRLLWASFQQLEEEVNNIFCSSQTVDMDWVVAFSEVIQKSYRPVCVAWLEKELCLENKALVSLMIEKLNGDDTVLRSFQKSGKESLYAELLYFLRYGSLRSNCCYDQSLFTLHGNSILEDLVITLADGIASICLELMSVDSNLSDEINSLALTICNLSTRALQRLRNEV</sequence>
<organism evidence="2 3">
    <name type="scientific">Rubroshorea leprosula</name>
    <dbReference type="NCBI Taxonomy" id="152421"/>
    <lineage>
        <taxon>Eukaryota</taxon>
        <taxon>Viridiplantae</taxon>
        <taxon>Streptophyta</taxon>
        <taxon>Embryophyta</taxon>
        <taxon>Tracheophyta</taxon>
        <taxon>Spermatophyta</taxon>
        <taxon>Magnoliopsida</taxon>
        <taxon>eudicotyledons</taxon>
        <taxon>Gunneridae</taxon>
        <taxon>Pentapetalae</taxon>
        <taxon>rosids</taxon>
        <taxon>malvids</taxon>
        <taxon>Malvales</taxon>
        <taxon>Dipterocarpaceae</taxon>
        <taxon>Rubroshorea</taxon>
    </lineage>
</organism>
<proteinExistence type="predicted"/>
<dbReference type="PANTHER" id="PTHR36807">
    <property type="entry name" value="PHOSPHOGLYCOLATE PHOSPHATASE"/>
    <property type="match status" value="1"/>
</dbReference>
<keyword evidence="3" id="KW-1185">Reference proteome</keyword>